<dbReference type="eggNOG" id="COG0406">
    <property type="taxonomic scope" value="Bacteria"/>
</dbReference>
<evidence type="ECO:0008006" key="6">
    <source>
        <dbReference type="Google" id="ProtNLM"/>
    </source>
</evidence>
<name>A0A085ZH05_FLAHY</name>
<feature type="signal peptide" evidence="1">
    <location>
        <begin position="1"/>
        <end position="19"/>
    </location>
</feature>
<dbReference type="PANTHER" id="PTHR24637:SF421">
    <property type="entry name" value="CUTICLE COLLAGEN DPY-2"/>
    <property type="match status" value="1"/>
</dbReference>
<dbReference type="Proteomes" id="UP000198424">
    <property type="component" value="Unassembled WGS sequence"/>
</dbReference>
<proteinExistence type="predicted"/>
<dbReference type="eggNOG" id="COG0018">
    <property type="taxonomic scope" value="Bacteria"/>
</dbReference>
<comment type="caution">
    <text evidence="2">The sequence shown here is derived from an EMBL/GenBank/DDBJ whole genome shotgun (WGS) entry which is preliminary data.</text>
</comment>
<dbReference type="OrthoDB" id="1247310at2"/>
<dbReference type="AlphaFoldDB" id="A0A085ZH05"/>
<keyword evidence="5" id="KW-1185">Reference proteome</keyword>
<dbReference type="STRING" id="991.IW20_24660"/>
<organism evidence="2 4">
    <name type="scientific">Flavobacterium hydatis</name>
    <name type="common">Cytophaga aquatilis</name>
    <dbReference type="NCBI Taxonomy" id="991"/>
    <lineage>
        <taxon>Bacteria</taxon>
        <taxon>Pseudomonadati</taxon>
        <taxon>Bacteroidota</taxon>
        <taxon>Flavobacteriia</taxon>
        <taxon>Flavobacteriales</taxon>
        <taxon>Flavobacteriaceae</taxon>
        <taxon>Flavobacterium</taxon>
    </lineage>
</organism>
<sequence>MKNRLLPLLFVLGSYSAYSQVGIGTLTPSASSQLEISASDRGILIPRVALTSSADTTTITNTNVESLLVFNTETVSDIKPGYYYWYDGKWNRIAISSEVTGGSGGVIGGNGVPGDRGEAGYPGKDISIYTDQVSGIVYVQNVDGTWTTLNGKNGLDGKNGISGGNGLPGEAGLDGTIQMYIDESTGIVYVRDPQNKDSWIPVTGQSGIDGIKGIDGEPGTAGTITTLDAIVKDANGNIYAYVGDDNTVAGRDKEWASKSPNWVKINGLNGEDGIPGTNGEPGTAGSITTLDAIVKTPSGDIYAYVGADKTVTGRDKEWVDKSPNWVKINGLNGEAGIPGTDGEPGTPGSITTLDAIVKTPSGDIYAYVGADKTVAGRDKEWVDKSPNWIKINGLNGEAGIPGTDGEPGTPGSITTLDAIVKTPSGDIYAYVGTDKTVAGRDKEWVDKSPNWVKINGLDGKDGVDGVIGGKGIPGAKGEANYPGDNVAIYIDNETGTVYIRDPDNNDKWVPLSGKDGIDGIKGIDGEPGTAGTITTLDAIVKDGKGNIYAYVGDSNTVAERDAEWASKSPNWVKINGLNGEDGIPGATGEPGTAGSITTLDAIVKSPNGDIYAYVGDSKTVAERDAEWASKSPNWIKINGLNGKEGIPGTAGEPGTPGSITTLDAIVKDSKGNIYAYIGSDQTVAGRDAEWVAKSPNWAKINGLNGEDGIPGATGEPGTAGSITTLDAIVKDPKGDIYAYVGTDKTVAGRDAEWAAKSPNWVKINSSDGVDGAPGLAGGPGAPGDTGVVIPEGTTTWINTTDGVIYVKDATGEWIAVSGKVAPNNIMGIQVISDDYVVTLDDYTVIAEDLTKDITITLPDPALNKGRILVINQFDMVKADGVTPVVVNFNHEIRYSSKARYTYMAGSLFGGATAGSMKVTLQSNGVNWYVITYTM</sequence>
<dbReference type="EMBL" id="JPRM01000057">
    <property type="protein sequence ID" value="KFF03719.1"/>
    <property type="molecule type" value="Genomic_DNA"/>
</dbReference>
<dbReference type="Proteomes" id="UP000028712">
    <property type="component" value="Unassembled WGS sequence"/>
</dbReference>
<protein>
    <recommendedName>
        <fullName evidence="6">Collagen triple helix repeat-containing protein</fullName>
    </recommendedName>
</protein>
<dbReference type="PANTHER" id="PTHR24637">
    <property type="entry name" value="COLLAGEN"/>
    <property type="match status" value="1"/>
</dbReference>
<dbReference type="EMBL" id="MUGY01000031">
    <property type="protein sequence ID" value="OXA89405.1"/>
    <property type="molecule type" value="Genomic_DNA"/>
</dbReference>
<keyword evidence="1" id="KW-0732">Signal</keyword>
<evidence type="ECO:0000313" key="2">
    <source>
        <dbReference type="EMBL" id="KFF03719.1"/>
    </source>
</evidence>
<reference evidence="3 5" key="2">
    <citation type="submission" date="2016-11" db="EMBL/GenBank/DDBJ databases">
        <title>Whole genomes of Flavobacteriaceae.</title>
        <authorList>
            <person name="Stine C."/>
            <person name="Li C."/>
            <person name="Tadesse D."/>
        </authorList>
    </citation>
    <scope>NUCLEOTIDE SEQUENCE [LARGE SCALE GENOMIC DNA]</scope>
    <source>
        <strain evidence="3 5">ATCC 29551</strain>
    </source>
</reference>
<gene>
    <name evidence="3" type="ORF">B0A62_20960</name>
    <name evidence="2" type="ORF">IW20_24660</name>
</gene>
<evidence type="ECO:0000256" key="1">
    <source>
        <dbReference type="SAM" id="SignalP"/>
    </source>
</evidence>
<reference evidence="2 4" key="1">
    <citation type="submission" date="2014-07" db="EMBL/GenBank/DDBJ databases">
        <title>Genome of Flavobacterium hydatis DSM 2063.</title>
        <authorList>
            <person name="Pipes S.E."/>
            <person name="Stropko S.J."/>
            <person name="Newman J.D."/>
        </authorList>
    </citation>
    <scope>NUCLEOTIDE SEQUENCE [LARGE SCALE GENOMIC DNA]</scope>
    <source>
        <strain evidence="2 4">DSM 2063</strain>
    </source>
</reference>
<evidence type="ECO:0000313" key="4">
    <source>
        <dbReference type="Proteomes" id="UP000028712"/>
    </source>
</evidence>
<dbReference type="RefSeq" id="WP_035628646.1">
    <property type="nucleotide sequence ID" value="NZ_JBEWQG010000037.1"/>
</dbReference>
<evidence type="ECO:0000313" key="5">
    <source>
        <dbReference type="Proteomes" id="UP000198424"/>
    </source>
</evidence>
<feature type="chain" id="PRO_5001801162" description="Collagen triple helix repeat-containing protein" evidence="1">
    <location>
        <begin position="20"/>
        <end position="934"/>
    </location>
</feature>
<evidence type="ECO:0000313" key="3">
    <source>
        <dbReference type="EMBL" id="OXA89405.1"/>
    </source>
</evidence>
<accession>A0A085ZH05</accession>